<gene>
    <name evidence="2" type="ORF">EKH83_15030</name>
</gene>
<keyword evidence="1" id="KW-0472">Membrane</keyword>
<dbReference type="EMBL" id="RXOC01000010">
    <property type="protein sequence ID" value="RXF68639.1"/>
    <property type="molecule type" value="Genomic_DNA"/>
</dbReference>
<dbReference type="RefSeq" id="WP_128770270.1">
    <property type="nucleotide sequence ID" value="NZ_RXOC01000010.1"/>
</dbReference>
<feature type="transmembrane region" description="Helical" evidence="1">
    <location>
        <begin position="211"/>
        <end position="232"/>
    </location>
</feature>
<reference evidence="2 3" key="1">
    <citation type="submission" date="2018-12" db="EMBL/GenBank/DDBJ databases">
        <title>The Draft Genome Sequence of the Soil Bacterium Pedobacter tournemirensis R1.</title>
        <authorList>
            <person name="He J."/>
        </authorList>
    </citation>
    <scope>NUCLEOTIDE SEQUENCE [LARGE SCALE GENOMIC DNA]</scope>
    <source>
        <strain evidence="2 3">R1</strain>
    </source>
</reference>
<keyword evidence="1" id="KW-1133">Transmembrane helix</keyword>
<feature type="transmembrane region" description="Helical" evidence="1">
    <location>
        <begin position="186"/>
        <end position="205"/>
    </location>
</feature>
<name>A0A4Q0M793_9SPHI</name>
<protein>
    <submittedName>
        <fullName evidence="2">DoxX family protein</fullName>
    </submittedName>
</protein>
<comment type="caution">
    <text evidence="2">The sequence shown here is derived from an EMBL/GenBank/DDBJ whole genome shotgun (WGS) entry which is preliminary data.</text>
</comment>
<feature type="transmembrane region" description="Helical" evidence="1">
    <location>
        <begin position="264"/>
        <end position="282"/>
    </location>
</feature>
<organism evidence="2 3">
    <name type="scientific">Arcticibacter tournemirensis</name>
    <dbReference type="NCBI Taxonomy" id="699437"/>
    <lineage>
        <taxon>Bacteria</taxon>
        <taxon>Pseudomonadati</taxon>
        <taxon>Bacteroidota</taxon>
        <taxon>Sphingobacteriia</taxon>
        <taxon>Sphingobacteriales</taxon>
        <taxon>Sphingobacteriaceae</taxon>
        <taxon>Arcticibacter</taxon>
    </lineage>
</organism>
<keyword evidence="1" id="KW-0812">Transmembrane</keyword>
<feature type="transmembrane region" description="Helical" evidence="1">
    <location>
        <begin position="20"/>
        <end position="40"/>
    </location>
</feature>
<dbReference type="AlphaFoldDB" id="A0A4Q0M793"/>
<dbReference type="Proteomes" id="UP000290848">
    <property type="component" value="Unassembled WGS sequence"/>
</dbReference>
<evidence type="ECO:0000313" key="2">
    <source>
        <dbReference type="EMBL" id="RXF68639.1"/>
    </source>
</evidence>
<proteinExistence type="predicted"/>
<accession>A0A4Q0M793</accession>
<feature type="transmembrane region" description="Helical" evidence="1">
    <location>
        <begin position="152"/>
        <end position="179"/>
    </location>
</feature>
<evidence type="ECO:0000313" key="3">
    <source>
        <dbReference type="Proteomes" id="UP000290848"/>
    </source>
</evidence>
<sequence>MSNFKTTTVLPPWSSPEKHAFRFFFLYFLLQVVPLDWKFYRQLIDIDWGQLHYGDIFLITKYAPHFSDGADNFGDWGIIFVIALAGTVVWAWLDRERREYNNLYYWLRVILRYRLAAGVIGYGFIKLFPMQAPYPSLSNLNTNYGDFTAWKIFSMTLGIVPGYESFLGFVEIIAGLLLFYRKTATIGAFLVVVYTGNVFMSNLAYEGGEHVYSLYLVTIAVFLLAFDAPRLYTLFGAGKQTLPNLFKPSFSEGWAKRLRPVLKWGFFGFFILFYGYKTWFGFHADPYQYPASEGLDRISGVYNVTEFRLNNRLIPYSAVDSVRWKDVVFEKWATLSIKSNRPVVLDSTNTEIIAKNDKDRSYEFAGSGGRHYFSYKADRTRSLLSLENRNKHYPNEKFQLHFSRPTPNRVILSGRNEKNESLYVVLDKIDKKYLLEEAAGTGRNKAIKL</sequence>
<feature type="transmembrane region" description="Helical" evidence="1">
    <location>
        <begin position="76"/>
        <end position="93"/>
    </location>
</feature>
<evidence type="ECO:0000256" key="1">
    <source>
        <dbReference type="SAM" id="Phobius"/>
    </source>
</evidence>
<feature type="transmembrane region" description="Helical" evidence="1">
    <location>
        <begin position="113"/>
        <end position="132"/>
    </location>
</feature>